<protein>
    <submittedName>
        <fullName evidence="1">Uncharacterized protein</fullName>
    </submittedName>
</protein>
<proteinExistence type="predicted"/>
<name>A0A6M3L2N6_9ZZZZ</name>
<dbReference type="EMBL" id="MT142721">
    <property type="protein sequence ID" value="QJA87618.1"/>
    <property type="molecule type" value="Genomic_DNA"/>
</dbReference>
<accession>A0A6M3L2N6</accession>
<evidence type="ECO:0000313" key="1">
    <source>
        <dbReference type="EMBL" id="QJA87618.1"/>
    </source>
</evidence>
<dbReference type="AlphaFoldDB" id="A0A6M3L2N6"/>
<organism evidence="1">
    <name type="scientific">viral metagenome</name>
    <dbReference type="NCBI Taxonomy" id="1070528"/>
    <lineage>
        <taxon>unclassified sequences</taxon>
        <taxon>metagenomes</taxon>
        <taxon>organismal metagenomes</taxon>
    </lineage>
</organism>
<sequence>MGWTHRFKKLEKVVGGKYRYYVNYFGQADASDLSDYVLVDASALLPFVPTKTEILWLHMSVGGSGMMAVLEWDATTDDLIMGCPDGCSKEWPPPGGVFPPDTARDEGFTKDPASSGTTGDIVLTTIGGAVGDSVSIQLVLELS</sequence>
<reference evidence="1" key="1">
    <citation type="submission" date="2020-03" db="EMBL/GenBank/DDBJ databases">
        <title>The deep terrestrial virosphere.</title>
        <authorList>
            <person name="Holmfeldt K."/>
            <person name="Nilsson E."/>
            <person name="Simone D."/>
            <person name="Lopez-Fernandez M."/>
            <person name="Wu X."/>
            <person name="de Brujin I."/>
            <person name="Lundin D."/>
            <person name="Andersson A."/>
            <person name="Bertilsson S."/>
            <person name="Dopson M."/>
        </authorList>
    </citation>
    <scope>NUCLEOTIDE SEQUENCE</scope>
    <source>
        <strain evidence="1">MM415B02938</strain>
    </source>
</reference>
<gene>
    <name evidence="1" type="ORF">MM415B02938_0003</name>
</gene>